<name>A0AAD9CVF5_PAPLA</name>
<dbReference type="InterPro" id="IPR036322">
    <property type="entry name" value="WD40_repeat_dom_sf"/>
</dbReference>
<dbReference type="PANTHER" id="PTHR22852:SF0">
    <property type="entry name" value="DENTICLELESS PROTEIN HOMOLOG"/>
    <property type="match status" value="1"/>
</dbReference>
<dbReference type="GO" id="GO:0030674">
    <property type="term" value="F:protein-macromolecule adaptor activity"/>
    <property type="evidence" value="ECO:0007669"/>
    <property type="project" value="TreeGrafter"/>
</dbReference>
<reference evidence="5" key="1">
    <citation type="submission" date="2023-02" db="EMBL/GenBank/DDBJ databases">
        <title>Identification and recombinant expression of a fungal hydrolase from Papiliotrema laurentii that hydrolyzes apple cutin and clears colloidal polyester polyurethane.</title>
        <authorList>
            <consortium name="DOE Joint Genome Institute"/>
            <person name="Roman V.A."/>
            <person name="Bojanowski C."/>
            <person name="Crable B.R."/>
            <person name="Wagner D.N."/>
            <person name="Hung C.S."/>
            <person name="Nadeau L.J."/>
            <person name="Schratz L."/>
            <person name="Haridas S."/>
            <person name="Pangilinan J."/>
            <person name="Lipzen A."/>
            <person name="Na H."/>
            <person name="Yan M."/>
            <person name="Ng V."/>
            <person name="Grigoriev I.V."/>
            <person name="Spatafora J.W."/>
            <person name="Barlow D."/>
            <person name="Biffinger J."/>
            <person name="Kelley-Loughnane N."/>
            <person name="Varaljay V.A."/>
            <person name="Crookes-Goodson W.J."/>
        </authorList>
    </citation>
    <scope>NUCLEOTIDE SEQUENCE</scope>
    <source>
        <strain evidence="5">5307AH</strain>
    </source>
</reference>
<dbReference type="AlphaFoldDB" id="A0AAD9CVF5"/>
<feature type="region of interest" description="Disordered" evidence="4">
    <location>
        <begin position="1"/>
        <end position="69"/>
    </location>
</feature>
<accession>A0AAD9CVF5</accession>
<feature type="compositionally biased region" description="Low complexity" evidence="4">
    <location>
        <begin position="17"/>
        <end position="31"/>
    </location>
</feature>
<dbReference type="GO" id="GO:0043161">
    <property type="term" value="P:proteasome-mediated ubiquitin-dependent protein catabolic process"/>
    <property type="evidence" value="ECO:0007669"/>
    <property type="project" value="TreeGrafter"/>
</dbReference>
<evidence type="ECO:0000256" key="2">
    <source>
        <dbReference type="ARBA" id="ARBA00022786"/>
    </source>
</evidence>
<dbReference type="EMBL" id="JAODAN010000011">
    <property type="protein sequence ID" value="KAK1921323.1"/>
    <property type="molecule type" value="Genomic_DNA"/>
</dbReference>
<dbReference type="PANTHER" id="PTHR22852">
    <property type="entry name" value="LETHAL 2 DENTICLELESS PROTEIN RETINOIC ACID-REGULATED NUCLEAR MATRIX-ASSOCIATED PROTEIN"/>
    <property type="match status" value="1"/>
</dbReference>
<evidence type="ECO:0000313" key="6">
    <source>
        <dbReference type="Proteomes" id="UP001182556"/>
    </source>
</evidence>
<evidence type="ECO:0000256" key="1">
    <source>
        <dbReference type="ARBA" id="ARBA00004906"/>
    </source>
</evidence>
<keyword evidence="2" id="KW-0833">Ubl conjugation pathway</keyword>
<evidence type="ECO:0000313" key="5">
    <source>
        <dbReference type="EMBL" id="KAK1921323.1"/>
    </source>
</evidence>
<dbReference type="Gene3D" id="2.130.10.10">
    <property type="entry name" value="YVTN repeat-like/Quinoprotein amine dehydrogenase"/>
    <property type="match status" value="2"/>
</dbReference>
<dbReference type="Proteomes" id="UP001182556">
    <property type="component" value="Unassembled WGS sequence"/>
</dbReference>
<evidence type="ECO:0000256" key="3">
    <source>
        <dbReference type="ARBA" id="ARBA00038344"/>
    </source>
</evidence>
<dbReference type="Pfam" id="PF00400">
    <property type="entry name" value="WD40"/>
    <property type="match status" value="2"/>
</dbReference>
<organism evidence="5 6">
    <name type="scientific">Papiliotrema laurentii</name>
    <name type="common">Cryptococcus laurentii</name>
    <dbReference type="NCBI Taxonomy" id="5418"/>
    <lineage>
        <taxon>Eukaryota</taxon>
        <taxon>Fungi</taxon>
        <taxon>Dikarya</taxon>
        <taxon>Basidiomycota</taxon>
        <taxon>Agaricomycotina</taxon>
        <taxon>Tremellomycetes</taxon>
        <taxon>Tremellales</taxon>
        <taxon>Rhynchogastremaceae</taxon>
        <taxon>Papiliotrema</taxon>
    </lineage>
</organism>
<evidence type="ECO:0000256" key="4">
    <source>
        <dbReference type="SAM" id="MobiDB-lite"/>
    </source>
</evidence>
<sequence length="628" mass="67983">MSTREPLQALAANTAIPSTPSSSRSTPESKPLAPIFTRTYSRPRPSSVAGPSTSPLAARNGNIGEDTETRVVKRARLDHGASSEMDVDENGHETMHRRNVHSIQEWFITTPLRGETYSSDLKDKGKQREEVLAPGEWKRRRGRGVLNRTTLMTSYQPPVGPSTPYLDTLVTRLTYNPDAPPSTLFIPSLHPWDGPRDYAPPLGVAFSHSAKTFGASDAKSISKRRLIAIAAEEGGVRVVDVDEGLGPHPDAQGWFWRAHGNAVLDIKWSKDDKRILTASGDATTRLHALDGPNPTLIASLTGHTSSVKSCTFFDPSGSSIDASQSSCIASTGRDGNILIYDVRAPGNPTSLSSGVRRSARSGRYSQGIEGFAPQIGSEIRPVMEIRAAHDPSRKVGPSATAISRDGTDKQKEKSISTLIALQSMPGRLASGAAHDAAIKIWDPRFNTRATPQPLATLPDPTAISKRARGIHSMVEQPSTGDLHILTGTGRVHVVRPSAMGDLREAIQPVEYYHDQLRSSFWMRLAFSPCGRYLAGGSASGGVMTWDTSLRGTRSSAGILKEIRATRLGLGPSAYTAREREVSAVDWGHDMFAACADDNATRIWRSDLDTSRQLKARPDQLSHDWAGVV</sequence>
<dbReference type="SUPFAM" id="SSF50978">
    <property type="entry name" value="WD40 repeat-like"/>
    <property type="match status" value="1"/>
</dbReference>
<feature type="region of interest" description="Disordered" evidence="4">
    <location>
        <begin position="390"/>
        <end position="411"/>
    </location>
</feature>
<dbReference type="InterPro" id="IPR015943">
    <property type="entry name" value="WD40/YVTN_repeat-like_dom_sf"/>
</dbReference>
<gene>
    <name evidence="5" type="ORF">DB88DRAFT_468647</name>
</gene>
<keyword evidence="6" id="KW-1185">Reference proteome</keyword>
<dbReference type="SMART" id="SM00320">
    <property type="entry name" value="WD40"/>
    <property type="match status" value="5"/>
</dbReference>
<proteinExistence type="inferred from homology"/>
<comment type="pathway">
    <text evidence="1">Protein modification; protein ubiquitination.</text>
</comment>
<dbReference type="InterPro" id="IPR001680">
    <property type="entry name" value="WD40_rpt"/>
</dbReference>
<dbReference type="InterPro" id="IPR051865">
    <property type="entry name" value="WD-repeat_CDT2_adapter"/>
</dbReference>
<comment type="caution">
    <text evidence="5">The sequence shown here is derived from an EMBL/GenBank/DDBJ whole genome shotgun (WGS) entry which is preliminary data.</text>
</comment>
<dbReference type="GO" id="GO:0005634">
    <property type="term" value="C:nucleus"/>
    <property type="evidence" value="ECO:0007669"/>
    <property type="project" value="TreeGrafter"/>
</dbReference>
<protein>
    <submittedName>
        <fullName evidence="5">WD40-repeat-containing domain protein</fullName>
    </submittedName>
</protein>
<comment type="similarity">
    <text evidence="3">Belongs to the WD repeat cdt2 family.</text>
</comment>